<protein>
    <submittedName>
        <fullName evidence="2">Uncharacterized protein</fullName>
    </submittedName>
</protein>
<reference evidence="2 3" key="1">
    <citation type="journal article" date="2015" name="Genome Biol. Evol.">
        <title>Comparative Genomics of a Bacterivorous Green Alga Reveals Evolutionary Causalities and Consequences of Phago-Mixotrophic Mode of Nutrition.</title>
        <authorList>
            <person name="Burns J.A."/>
            <person name="Paasch A."/>
            <person name="Narechania A."/>
            <person name="Kim E."/>
        </authorList>
    </citation>
    <scope>NUCLEOTIDE SEQUENCE [LARGE SCALE GENOMIC DNA]</scope>
    <source>
        <strain evidence="2 3">PLY_AMNH</strain>
    </source>
</reference>
<dbReference type="EMBL" id="LGRX02000300">
    <property type="protein sequence ID" value="KAK3288936.1"/>
    <property type="molecule type" value="Genomic_DNA"/>
</dbReference>
<feature type="compositionally biased region" description="Acidic residues" evidence="1">
    <location>
        <begin position="42"/>
        <end position="51"/>
    </location>
</feature>
<dbReference type="AlphaFoldDB" id="A0AAE0H4R7"/>
<proteinExistence type="predicted"/>
<feature type="region of interest" description="Disordered" evidence="1">
    <location>
        <begin position="95"/>
        <end position="116"/>
    </location>
</feature>
<evidence type="ECO:0000313" key="3">
    <source>
        <dbReference type="Proteomes" id="UP001190700"/>
    </source>
</evidence>
<name>A0AAE0H4R7_9CHLO</name>
<sequence>MTKRANLLAHGGIESRPQGTNYANSVTRAFRPASPPPPPPGDDGDDDDEDPQERQRKRILDWETGFWSGYTNASEAEEMAQAHADNVINNVAASSFEEPRPPVEPSTSEVGVALFR</sequence>
<gene>
    <name evidence="2" type="ORF">CYMTET_3603</name>
</gene>
<keyword evidence="3" id="KW-1185">Reference proteome</keyword>
<organism evidence="2 3">
    <name type="scientific">Cymbomonas tetramitiformis</name>
    <dbReference type="NCBI Taxonomy" id="36881"/>
    <lineage>
        <taxon>Eukaryota</taxon>
        <taxon>Viridiplantae</taxon>
        <taxon>Chlorophyta</taxon>
        <taxon>Pyramimonadophyceae</taxon>
        <taxon>Pyramimonadales</taxon>
        <taxon>Pyramimonadaceae</taxon>
        <taxon>Cymbomonas</taxon>
    </lineage>
</organism>
<comment type="caution">
    <text evidence="2">The sequence shown here is derived from an EMBL/GenBank/DDBJ whole genome shotgun (WGS) entry which is preliminary data.</text>
</comment>
<feature type="compositionally biased region" description="Polar residues" evidence="1">
    <location>
        <begin position="17"/>
        <end position="27"/>
    </location>
</feature>
<accession>A0AAE0H4R7</accession>
<feature type="region of interest" description="Disordered" evidence="1">
    <location>
        <begin position="1"/>
        <end position="60"/>
    </location>
</feature>
<evidence type="ECO:0000256" key="1">
    <source>
        <dbReference type="SAM" id="MobiDB-lite"/>
    </source>
</evidence>
<dbReference type="Proteomes" id="UP001190700">
    <property type="component" value="Unassembled WGS sequence"/>
</dbReference>
<evidence type="ECO:0000313" key="2">
    <source>
        <dbReference type="EMBL" id="KAK3288936.1"/>
    </source>
</evidence>